<dbReference type="RefSeq" id="WP_248862783.1">
    <property type="nucleotide sequence ID" value="NZ_CP086322.1"/>
</dbReference>
<dbReference type="EMBL" id="CP086322">
    <property type="protein sequence ID" value="UQA91968.1"/>
    <property type="molecule type" value="Genomic_DNA"/>
</dbReference>
<gene>
    <name evidence="2" type="ORF">K9S39_08990</name>
</gene>
<protein>
    <submittedName>
        <fullName evidence="2">Uncharacterized protein</fullName>
    </submittedName>
</protein>
<evidence type="ECO:0000256" key="1">
    <source>
        <dbReference type="SAM" id="MobiDB-lite"/>
    </source>
</evidence>
<accession>A0ABY4M3Z0</accession>
<name>A0ABY4M3Z0_9ACTN</name>
<keyword evidence="3" id="KW-1185">Reference proteome</keyword>
<feature type="compositionally biased region" description="Basic and acidic residues" evidence="1">
    <location>
        <begin position="44"/>
        <end position="59"/>
    </location>
</feature>
<reference evidence="2" key="1">
    <citation type="submission" date="2021-10" db="EMBL/GenBank/DDBJ databases">
        <title>Streptomyces nigrumlapis sp.nov.,an antimicrobial producing actinobacterium isolated from Black Gobi rocks.</title>
        <authorList>
            <person name="Wen Y."/>
            <person name="Zhang W."/>
            <person name="Liu X.G."/>
        </authorList>
    </citation>
    <scope>NUCLEOTIDE SEQUENCE</scope>
    <source>
        <strain evidence="2">ST13-2-2</strain>
    </source>
</reference>
<sequence length="70" mass="7675">MSARSDNHHPASGHGIHRRPVSRLARPERRVGLARLPAPSPALRRAEAHADAVRKEHSRPQGLPTPAVAW</sequence>
<dbReference type="Proteomes" id="UP000830115">
    <property type="component" value="Chromosome"/>
</dbReference>
<evidence type="ECO:0000313" key="2">
    <source>
        <dbReference type="EMBL" id="UQA91968.1"/>
    </source>
</evidence>
<organism evidence="2 3">
    <name type="scientific">Streptomyces halobius</name>
    <dbReference type="NCBI Taxonomy" id="2879846"/>
    <lineage>
        <taxon>Bacteria</taxon>
        <taxon>Bacillati</taxon>
        <taxon>Actinomycetota</taxon>
        <taxon>Actinomycetes</taxon>
        <taxon>Kitasatosporales</taxon>
        <taxon>Streptomycetaceae</taxon>
        <taxon>Streptomyces</taxon>
    </lineage>
</organism>
<evidence type="ECO:0000313" key="3">
    <source>
        <dbReference type="Proteomes" id="UP000830115"/>
    </source>
</evidence>
<feature type="region of interest" description="Disordered" evidence="1">
    <location>
        <begin position="1"/>
        <end position="70"/>
    </location>
</feature>
<proteinExistence type="predicted"/>